<dbReference type="GO" id="GO:0009975">
    <property type="term" value="F:cyclase activity"/>
    <property type="evidence" value="ECO:0000318"/>
    <property type="project" value="GO_Central"/>
</dbReference>
<keyword evidence="2" id="KW-0472">Membrane</keyword>
<dbReference type="OrthoDB" id="6407410at2759"/>
<dbReference type="NCBIfam" id="TIGR01571">
    <property type="entry name" value="A_thal_Cys_rich"/>
    <property type="match status" value="1"/>
</dbReference>
<dbReference type="EMBL" id="KZ772756">
    <property type="protein sequence ID" value="PTQ34014.1"/>
    <property type="molecule type" value="Genomic_DNA"/>
</dbReference>
<evidence type="ECO:0000313" key="4">
    <source>
        <dbReference type="Proteomes" id="UP000244005"/>
    </source>
</evidence>
<organism evidence="3 4">
    <name type="scientific">Marchantia polymorpha</name>
    <name type="common">Common liverwort</name>
    <name type="synonym">Marchantia aquatica</name>
    <dbReference type="NCBI Taxonomy" id="3197"/>
    <lineage>
        <taxon>Eukaryota</taxon>
        <taxon>Viridiplantae</taxon>
        <taxon>Streptophyta</taxon>
        <taxon>Embryophyta</taxon>
        <taxon>Marchantiophyta</taxon>
        <taxon>Marchantiopsida</taxon>
        <taxon>Marchantiidae</taxon>
        <taxon>Marchantiales</taxon>
        <taxon>Marchantiaceae</taxon>
        <taxon>Marchantia</taxon>
    </lineage>
</organism>
<keyword evidence="4" id="KW-1185">Reference proteome</keyword>
<evidence type="ECO:0008006" key="5">
    <source>
        <dbReference type="Google" id="ProtNLM"/>
    </source>
</evidence>
<feature type="transmembrane region" description="Helical" evidence="2">
    <location>
        <begin position="422"/>
        <end position="444"/>
    </location>
</feature>
<feature type="transmembrane region" description="Helical" evidence="2">
    <location>
        <begin position="190"/>
        <end position="208"/>
    </location>
</feature>
<keyword evidence="2" id="KW-0812">Transmembrane</keyword>
<evidence type="ECO:0000256" key="2">
    <source>
        <dbReference type="SAM" id="Phobius"/>
    </source>
</evidence>
<accession>A0A2R6WJJ2</accession>
<feature type="region of interest" description="Disordered" evidence="1">
    <location>
        <begin position="1"/>
        <end position="20"/>
    </location>
</feature>
<evidence type="ECO:0000313" key="3">
    <source>
        <dbReference type="EMBL" id="PTQ34014.1"/>
    </source>
</evidence>
<name>A0A2R6WJJ2_MARPO</name>
<dbReference type="Pfam" id="PF04749">
    <property type="entry name" value="PLAC8"/>
    <property type="match status" value="1"/>
</dbReference>
<sequence length="879" mass="95980">MTIDGEDRNGADNDLPKLSSISTKGLFSSLREKSGDVLSTPEGSSKGKSSGFFSSPKNNCKSPVPTSPAVLSLNVHPLKNNLTKLLTPSRTFSRLRDERDEVSRLTPTPCTSSCFKDRIKLPLVGEVRFDHVAAACKTWLKNPKNLALLFWGLAVGVSGALLFMVMVGMLDAAIPSRSERDTLFEVSNQILNALFTLMCVYLHPQRCFHLHMLIRWKPADILKLREVYCKNGTRKPHEWAHMCVVVSLLQLNCWAQYALCGLNWGYRRPDRPAIGVGLCLCLSMGGAAGAGIYNILSPLGKDFEVESDGSAEDVEKGSLDSHHRQYQARAKIYRMLERRVSFADREEGSMVANPEWRGGVFDCAQDKPIAMLSTVCCPCVFGWNMDRLGFGNRYVHIVTFVLLCTAPFWIFDLAAINIQNRVVRHSIGAAGIVLCAFGLLYGGFWRIRMRERFKLPGNSCCCGHYNVADCAQWMFCPLCSLCQEVRTAEYYEVRDDKFYSRGYREAASPLPTSPPNEDSLSFNTPATTIPAVKEMPPTGAKTDGTEIELISSTNPFAQTGEISNGHSPISTNPFLTPEVLAAFNPLAPPTSVTASRESSHSGHGSAHAGNGLDGSITSRGEAVHERLDFGARSNESSVHLERNSSNESSSHKHQSVTSRTPPLHAEDAPSFDSPTVTNDMFQHTEEGAYDCPEITSKLKTSFLPADEGYHHESPRIVSTVGDDDLKHLSPSNPFLERKVIPNGNSSLSSSQLPADEIHRGSPGFVNVDDNELKNLSPNNPFLEPKLVVNGKSPLSMKPELISVGPYAQTDEAYQGSINVAAVHSSGMMHISPSNPFLDPKIIPPGNSPLSSSGERLMSPAASSADEEYSSSAMSSGKIS</sequence>
<dbReference type="Pfam" id="PF11204">
    <property type="entry name" value="DUF2985"/>
    <property type="match status" value="1"/>
</dbReference>
<feature type="transmembrane region" description="Helical" evidence="2">
    <location>
        <begin position="394"/>
        <end position="416"/>
    </location>
</feature>
<gene>
    <name evidence="3" type="ORF">MARPO_0084s0076</name>
</gene>
<proteinExistence type="predicted"/>
<keyword evidence="2" id="KW-1133">Transmembrane helix</keyword>
<evidence type="ECO:0000256" key="1">
    <source>
        <dbReference type="SAM" id="MobiDB-lite"/>
    </source>
</evidence>
<dbReference type="InterPro" id="IPR006461">
    <property type="entry name" value="PLAC_motif_containing"/>
</dbReference>
<dbReference type="Proteomes" id="UP000244005">
    <property type="component" value="Unassembled WGS sequence"/>
</dbReference>
<dbReference type="PANTHER" id="PTHR31045:SF30">
    <property type="entry name" value="PLAC8 FAMILY PROTEIN"/>
    <property type="match status" value="1"/>
</dbReference>
<feature type="region of interest" description="Disordered" evidence="1">
    <location>
        <begin position="838"/>
        <end position="879"/>
    </location>
</feature>
<feature type="transmembrane region" description="Helical" evidence="2">
    <location>
        <begin position="274"/>
        <end position="296"/>
    </location>
</feature>
<dbReference type="AlphaFoldDB" id="A0A2R6WJJ2"/>
<dbReference type="Gramene" id="Mp5g18280.1">
    <property type="protein sequence ID" value="Mp5g18280.1.cds1"/>
    <property type="gene ID" value="Mp5g18280"/>
</dbReference>
<feature type="region of interest" description="Disordered" evidence="1">
    <location>
        <begin position="589"/>
        <end position="617"/>
    </location>
</feature>
<feature type="compositionally biased region" description="Low complexity" evidence="1">
    <location>
        <begin position="43"/>
        <end position="55"/>
    </location>
</feature>
<feature type="region of interest" description="Disordered" evidence="1">
    <location>
        <begin position="31"/>
        <end position="60"/>
    </location>
</feature>
<feature type="compositionally biased region" description="Low complexity" evidence="1">
    <location>
        <begin position="858"/>
        <end position="879"/>
    </location>
</feature>
<feature type="region of interest" description="Disordered" evidence="1">
    <location>
        <begin position="629"/>
        <end position="678"/>
    </location>
</feature>
<dbReference type="InterPro" id="IPR021369">
    <property type="entry name" value="DUF2985"/>
</dbReference>
<dbReference type="GO" id="GO:0051762">
    <property type="term" value="P:sesquiterpene biosynthetic process"/>
    <property type="evidence" value="ECO:0000318"/>
    <property type="project" value="GO_Central"/>
</dbReference>
<reference evidence="4" key="1">
    <citation type="journal article" date="2017" name="Cell">
        <title>Insights into land plant evolution garnered from the Marchantia polymorpha genome.</title>
        <authorList>
            <person name="Bowman J.L."/>
            <person name="Kohchi T."/>
            <person name="Yamato K.T."/>
            <person name="Jenkins J."/>
            <person name="Shu S."/>
            <person name="Ishizaki K."/>
            <person name="Yamaoka S."/>
            <person name="Nishihama R."/>
            <person name="Nakamura Y."/>
            <person name="Berger F."/>
            <person name="Adam C."/>
            <person name="Aki S.S."/>
            <person name="Althoff F."/>
            <person name="Araki T."/>
            <person name="Arteaga-Vazquez M.A."/>
            <person name="Balasubrmanian S."/>
            <person name="Barry K."/>
            <person name="Bauer D."/>
            <person name="Boehm C.R."/>
            <person name="Briginshaw L."/>
            <person name="Caballero-Perez J."/>
            <person name="Catarino B."/>
            <person name="Chen F."/>
            <person name="Chiyoda S."/>
            <person name="Chovatia M."/>
            <person name="Davies K.M."/>
            <person name="Delmans M."/>
            <person name="Demura T."/>
            <person name="Dierschke T."/>
            <person name="Dolan L."/>
            <person name="Dorantes-Acosta A.E."/>
            <person name="Eklund D.M."/>
            <person name="Florent S.N."/>
            <person name="Flores-Sandoval E."/>
            <person name="Fujiyama A."/>
            <person name="Fukuzawa H."/>
            <person name="Galik B."/>
            <person name="Grimanelli D."/>
            <person name="Grimwood J."/>
            <person name="Grossniklaus U."/>
            <person name="Hamada T."/>
            <person name="Haseloff J."/>
            <person name="Hetherington A.J."/>
            <person name="Higo A."/>
            <person name="Hirakawa Y."/>
            <person name="Hundley H.N."/>
            <person name="Ikeda Y."/>
            <person name="Inoue K."/>
            <person name="Inoue S.I."/>
            <person name="Ishida S."/>
            <person name="Jia Q."/>
            <person name="Kakita M."/>
            <person name="Kanazawa T."/>
            <person name="Kawai Y."/>
            <person name="Kawashima T."/>
            <person name="Kennedy M."/>
            <person name="Kinose K."/>
            <person name="Kinoshita T."/>
            <person name="Kohara Y."/>
            <person name="Koide E."/>
            <person name="Komatsu K."/>
            <person name="Kopischke S."/>
            <person name="Kubo M."/>
            <person name="Kyozuka J."/>
            <person name="Lagercrantz U."/>
            <person name="Lin S.S."/>
            <person name="Lindquist E."/>
            <person name="Lipzen A.M."/>
            <person name="Lu C.W."/>
            <person name="De Luna E."/>
            <person name="Martienssen R.A."/>
            <person name="Minamino N."/>
            <person name="Mizutani M."/>
            <person name="Mizutani M."/>
            <person name="Mochizuki N."/>
            <person name="Monte I."/>
            <person name="Mosher R."/>
            <person name="Nagasaki H."/>
            <person name="Nakagami H."/>
            <person name="Naramoto S."/>
            <person name="Nishitani K."/>
            <person name="Ohtani M."/>
            <person name="Okamoto T."/>
            <person name="Okumura M."/>
            <person name="Phillips J."/>
            <person name="Pollak B."/>
            <person name="Reinders A."/>
            <person name="Rovekamp M."/>
            <person name="Sano R."/>
            <person name="Sawa S."/>
            <person name="Schmid M.W."/>
            <person name="Shirakawa M."/>
            <person name="Solano R."/>
            <person name="Spunde A."/>
            <person name="Suetsugu N."/>
            <person name="Sugano S."/>
            <person name="Sugiyama A."/>
            <person name="Sun R."/>
            <person name="Suzuki Y."/>
            <person name="Takenaka M."/>
            <person name="Takezawa D."/>
            <person name="Tomogane H."/>
            <person name="Tsuzuki M."/>
            <person name="Ueda T."/>
            <person name="Umeda M."/>
            <person name="Ward J.M."/>
            <person name="Watanabe Y."/>
            <person name="Yazaki K."/>
            <person name="Yokoyama R."/>
            <person name="Yoshitake Y."/>
            <person name="Yotsui I."/>
            <person name="Zachgo S."/>
            <person name="Schmutz J."/>
        </authorList>
    </citation>
    <scope>NUCLEOTIDE SEQUENCE [LARGE SCALE GENOMIC DNA]</scope>
    <source>
        <strain evidence="4">Tak-1</strain>
    </source>
</reference>
<dbReference type="PANTHER" id="PTHR31045">
    <property type="entry name" value="PLAC8 FAMILY PROTEIN-RELATED"/>
    <property type="match status" value="1"/>
</dbReference>
<feature type="compositionally biased region" description="Basic and acidic residues" evidence="1">
    <location>
        <begin position="1"/>
        <end position="15"/>
    </location>
</feature>
<feature type="transmembrane region" description="Helical" evidence="2">
    <location>
        <begin position="146"/>
        <end position="170"/>
    </location>
</feature>
<protein>
    <recommendedName>
        <fullName evidence="5">PLAC8 family protein</fullName>
    </recommendedName>
</protein>